<sequence length="424" mass="49283">MSTLVERFQKLLEINQSAIEYHVAATALLHTYLPAKIDTPAVHPATDSLQLVRKSELLGKYRPQLDQLDSPEETTQVFKTIYEFVYADLVAIRLSVAHLLSREDPDILALIIKYLYPPRFVEALKFLIDVPQWAYTEFDDKHLDVLNEVAYDIPHIDVKDTLDEIMDAAKKIYPKWASTQSRLFFLSLRKELTYDPMVNVQTELTYENTILQSILQNSGRDSPPTYEGDEAYMYEVMELMTFQLDIIPITTRLMRTSNELIKAKSEYGTAWHGWPPIKHQDYPQIWQFSNDEAKQAIQQTIDDGTQGLISRDVYARIVDILEKFGKIIRSFQPQIPRGDLVREMLNDELYFLDTLTMFQEASAELLYSASLQSDPLKFVSEDRDRFEVLDAHLKDLFFDLQHFEQRFESDKQLIQEMKKASSLG</sequence>
<protein>
    <submittedName>
        <fullName evidence="1">Uncharacterized protein</fullName>
    </submittedName>
</protein>
<dbReference type="GeneID" id="54782563"/>
<dbReference type="RefSeq" id="XP_034011235.1">
    <property type="nucleotide sequence ID" value="XM_034156727.1"/>
</dbReference>
<accession>A0A642UJG6</accession>
<dbReference type="VEuPathDB" id="FungiDB:DIURU_003912"/>
<dbReference type="AlphaFoldDB" id="A0A642UJG6"/>
<dbReference type="EMBL" id="SWFT01000116">
    <property type="protein sequence ID" value="KAA8900096.1"/>
    <property type="molecule type" value="Genomic_DNA"/>
</dbReference>
<dbReference type="OrthoDB" id="4009323at2759"/>
<comment type="caution">
    <text evidence="1">The sequence shown here is derived from an EMBL/GenBank/DDBJ whole genome shotgun (WGS) entry which is preliminary data.</text>
</comment>
<dbReference type="OMA" id="YGDDESF"/>
<evidence type="ECO:0000313" key="2">
    <source>
        <dbReference type="Proteomes" id="UP000449547"/>
    </source>
</evidence>
<evidence type="ECO:0000313" key="1">
    <source>
        <dbReference type="EMBL" id="KAA8900096.1"/>
    </source>
</evidence>
<dbReference type="Proteomes" id="UP000449547">
    <property type="component" value="Unassembled WGS sequence"/>
</dbReference>
<keyword evidence="2" id="KW-1185">Reference proteome</keyword>
<gene>
    <name evidence="1" type="ORF">DIURU_003912</name>
</gene>
<name>A0A642UJG6_DIURU</name>
<organism evidence="1 2">
    <name type="scientific">Diutina rugosa</name>
    <name type="common">Yeast</name>
    <name type="synonym">Candida rugosa</name>
    <dbReference type="NCBI Taxonomy" id="5481"/>
    <lineage>
        <taxon>Eukaryota</taxon>
        <taxon>Fungi</taxon>
        <taxon>Dikarya</taxon>
        <taxon>Ascomycota</taxon>
        <taxon>Saccharomycotina</taxon>
        <taxon>Pichiomycetes</taxon>
        <taxon>Debaryomycetaceae</taxon>
        <taxon>Diutina</taxon>
    </lineage>
</organism>
<proteinExistence type="predicted"/>
<reference evidence="1 2" key="1">
    <citation type="submission" date="2019-07" db="EMBL/GenBank/DDBJ databases">
        <title>Genome assembly of two rare yeast pathogens: Diutina rugosa and Trichomonascus ciferrii.</title>
        <authorList>
            <person name="Mixao V."/>
            <person name="Saus E."/>
            <person name="Hansen A."/>
            <person name="Lass-Flor C."/>
            <person name="Gabaldon T."/>
        </authorList>
    </citation>
    <scope>NUCLEOTIDE SEQUENCE [LARGE SCALE GENOMIC DNA]</scope>
    <source>
        <strain evidence="1 2">CBS 613</strain>
    </source>
</reference>